<dbReference type="SUPFAM" id="SSF56112">
    <property type="entry name" value="Protein kinase-like (PK-like)"/>
    <property type="match status" value="1"/>
</dbReference>
<keyword evidence="14" id="KW-1185">Reference proteome</keyword>
<dbReference type="Gene3D" id="1.10.510.10">
    <property type="entry name" value="Transferase(Phosphotransferase) domain 1"/>
    <property type="match status" value="1"/>
</dbReference>
<comment type="catalytic activity">
    <reaction evidence="7">
        <text>L-threonyl-[protein] + ATP = O-phospho-L-threonyl-[protein] + ADP + H(+)</text>
        <dbReference type="Rhea" id="RHEA:46608"/>
        <dbReference type="Rhea" id="RHEA-COMP:11060"/>
        <dbReference type="Rhea" id="RHEA-COMP:11605"/>
        <dbReference type="ChEBI" id="CHEBI:15378"/>
        <dbReference type="ChEBI" id="CHEBI:30013"/>
        <dbReference type="ChEBI" id="CHEBI:30616"/>
        <dbReference type="ChEBI" id="CHEBI:61977"/>
        <dbReference type="ChEBI" id="CHEBI:456216"/>
        <dbReference type="EC" id="2.7.11.1"/>
    </reaction>
</comment>
<feature type="region of interest" description="Disordered" evidence="10">
    <location>
        <begin position="267"/>
        <end position="338"/>
    </location>
</feature>
<organism evidence="12">
    <name type="scientific">Cladocopium goreaui</name>
    <dbReference type="NCBI Taxonomy" id="2562237"/>
    <lineage>
        <taxon>Eukaryota</taxon>
        <taxon>Sar</taxon>
        <taxon>Alveolata</taxon>
        <taxon>Dinophyceae</taxon>
        <taxon>Suessiales</taxon>
        <taxon>Symbiodiniaceae</taxon>
        <taxon>Cladocopium</taxon>
    </lineage>
</organism>
<accession>A0A9P1G7X4</accession>
<dbReference type="Pfam" id="PF00069">
    <property type="entry name" value="Pkinase"/>
    <property type="match status" value="1"/>
</dbReference>
<evidence type="ECO:0000256" key="5">
    <source>
        <dbReference type="ARBA" id="ARBA00022777"/>
    </source>
</evidence>
<reference evidence="12" key="1">
    <citation type="submission" date="2022-10" db="EMBL/GenBank/DDBJ databases">
        <authorList>
            <person name="Chen Y."/>
            <person name="Dougan E. K."/>
            <person name="Chan C."/>
            <person name="Rhodes N."/>
            <person name="Thang M."/>
        </authorList>
    </citation>
    <scope>NUCLEOTIDE SEQUENCE</scope>
</reference>
<keyword evidence="2" id="KW-0723">Serine/threonine-protein kinase</keyword>
<dbReference type="AlphaFoldDB" id="A0A9P1G7X4"/>
<dbReference type="PROSITE" id="PS50011">
    <property type="entry name" value="PROTEIN_KINASE_DOM"/>
    <property type="match status" value="1"/>
</dbReference>
<evidence type="ECO:0000256" key="6">
    <source>
        <dbReference type="ARBA" id="ARBA00022840"/>
    </source>
</evidence>
<dbReference type="InterPro" id="IPR051131">
    <property type="entry name" value="NEK_Ser/Thr_kinase_NIMA"/>
</dbReference>
<feature type="region of interest" description="Disordered" evidence="10">
    <location>
        <begin position="390"/>
        <end position="454"/>
    </location>
</feature>
<dbReference type="OrthoDB" id="422754at2759"/>
<dbReference type="InterPro" id="IPR000719">
    <property type="entry name" value="Prot_kinase_dom"/>
</dbReference>
<dbReference type="GO" id="GO:0005524">
    <property type="term" value="F:ATP binding"/>
    <property type="evidence" value="ECO:0007669"/>
    <property type="project" value="UniProtKB-UniRule"/>
</dbReference>
<gene>
    <name evidence="12" type="ORF">C1SCF055_LOCUS28861</name>
</gene>
<sequence length="953" mass="104487">MAEVELWLPSDEGIIAKPYTSCPNSIDFAQQRANNDLVVSPAHVESMQRSPKEMAVSPRPQRFQMVLTNAEKQQQHLLRSGSRVSGASRASNTSGATATSKSASEEEEHSGFFGSWKKSMSRMFSSGRMHSFNESDYCEVAFDLLELSLAVCDANAQLCREFATKVTEDRKTCKALKRLTMLARVVGLIPGGNGPGDLGLGPLSSELLMPPRDLAKAFVQDDMSALDWMNSEQGQVVTEVVENRPATPAEPGFNGALAARSASLNHTSSLSSADGTLPVPRPAGQYQHSGSLGSADGTLGLPRKMSLGHSSSVSSADGTLAVPTRSGGSGINRGSSLGSADGTLGLPRLLGLSHSNSNLSRHGIQHSTSNLGSDNCQEESTFASRFFRRSSSNCSTGGGPDSSYLGRRLGLLRGSSNSSSHPAEEGGRRPLGLYRGTSNTSSVNDSETARRNGYNRSTSNFSTFSCTSLADFNQKHGISCVESPSFLQFLATVHEAGLKIPRGSNQPRRLCSIKEHSLDDAFNNRIEVEEADLADDKMSYYSSQEMGKASVFELITSQGSVSLSTSCLKTQAAWQRSLIEQQRSLLVLVSRKLHQAEEKTKLDIAVSEDQRELLLGVVVARLRNFRKIVTRKVDNEESVDIQSKDLFVIIVETCPLVRAEICQLCQLLEYRCKAYASLTAAESEISNIMESTGSSNGSSPTFLVLLGTSWLDRDLPYQFKQEFVYVTLTSKAEEFEQVGNELSASSESQIRSVLRERGIREYLLHPLSLEDMRRTVEAALQRRWAEEFLVCETLGRGSSGIVHRVKRLRDGHIFAMKEVPTRLLREKERQSLLQEVSLMEKFNWPTIISLECAWENPQQRLHYIVMPFSEGGSLKSRISQALHATLSDATDGPTCSRSNSSLSTNVRGQHLGAWYVQSLHGLSFLHYHGVLHRDIKPETGMHLEIAEKIGLNR</sequence>
<dbReference type="SMART" id="SM00220">
    <property type="entry name" value="S_TKc"/>
    <property type="match status" value="1"/>
</dbReference>
<dbReference type="PROSITE" id="PS00107">
    <property type="entry name" value="PROTEIN_KINASE_ATP"/>
    <property type="match status" value="1"/>
</dbReference>
<comment type="catalytic activity">
    <reaction evidence="8">
        <text>L-seryl-[protein] + ATP = O-phospho-L-seryl-[protein] + ADP + H(+)</text>
        <dbReference type="Rhea" id="RHEA:17989"/>
        <dbReference type="Rhea" id="RHEA-COMP:9863"/>
        <dbReference type="Rhea" id="RHEA-COMP:11604"/>
        <dbReference type="ChEBI" id="CHEBI:15378"/>
        <dbReference type="ChEBI" id="CHEBI:29999"/>
        <dbReference type="ChEBI" id="CHEBI:30616"/>
        <dbReference type="ChEBI" id="CHEBI:83421"/>
        <dbReference type="ChEBI" id="CHEBI:456216"/>
        <dbReference type="EC" id="2.7.11.1"/>
    </reaction>
</comment>
<evidence type="ECO:0000256" key="10">
    <source>
        <dbReference type="SAM" id="MobiDB-lite"/>
    </source>
</evidence>
<dbReference type="InterPro" id="IPR011009">
    <property type="entry name" value="Kinase-like_dom_sf"/>
</dbReference>
<evidence type="ECO:0000256" key="7">
    <source>
        <dbReference type="ARBA" id="ARBA00047899"/>
    </source>
</evidence>
<keyword evidence="6 9" id="KW-0067">ATP-binding</keyword>
<dbReference type="PANTHER" id="PTHR44899">
    <property type="entry name" value="CAMK FAMILY PROTEIN KINASE"/>
    <property type="match status" value="1"/>
</dbReference>
<dbReference type="PANTHER" id="PTHR44899:SF3">
    <property type="entry name" value="SERINE_THREONINE-PROTEIN KINASE NEK1"/>
    <property type="match status" value="1"/>
</dbReference>
<reference evidence="13 14" key="2">
    <citation type="submission" date="2024-05" db="EMBL/GenBank/DDBJ databases">
        <authorList>
            <person name="Chen Y."/>
            <person name="Shah S."/>
            <person name="Dougan E. K."/>
            <person name="Thang M."/>
            <person name="Chan C."/>
        </authorList>
    </citation>
    <scope>NUCLEOTIDE SEQUENCE [LARGE SCALE GENOMIC DNA]</scope>
</reference>
<evidence type="ECO:0000313" key="13">
    <source>
        <dbReference type="EMBL" id="CAL4790263.1"/>
    </source>
</evidence>
<evidence type="ECO:0000259" key="11">
    <source>
        <dbReference type="PROSITE" id="PS50011"/>
    </source>
</evidence>
<evidence type="ECO:0000256" key="3">
    <source>
        <dbReference type="ARBA" id="ARBA00022679"/>
    </source>
</evidence>
<dbReference type="Proteomes" id="UP001152797">
    <property type="component" value="Unassembled WGS sequence"/>
</dbReference>
<dbReference type="GO" id="GO:0004674">
    <property type="term" value="F:protein serine/threonine kinase activity"/>
    <property type="evidence" value="ECO:0007669"/>
    <property type="project" value="UniProtKB-KW"/>
</dbReference>
<keyword evidence="5" id="KW-0418">Kinase</keyword>
<dbReference type="InterPro" id="IPR017441">
    <property type="entry name" value="Protein_kinase_ATP_BS"/>
</dbReference>
<feature type="binding site" evidence="9">
    <location>
        <position position="817"/>
    </location>
    <ligand>
        <name>ATP</name>
        <dbReference type="ChEBI" id="CHEBI:30616"/>
    </ligand>
</feature>
<evidence type="ECO:0000256" key="4">
    <source>
        <dbReference type="ARBA" id="ARBA00022741"/>
    </source>
</evidence>
<comment type="caution">
    <text evidence="12">The sequence shown here is derived from an EMBL/GenBank/DDBJ whole genome shotgun (WGS) entry which is preliminary data.</text>
</comment>
<evidence type="ECO:0000313" key="14">
    <source>
        <dbReference type="Proteomes" id="UP001152797"/>
    </source>
</evidence>
<evidence type="ECO:0000256" key="1">
    <source>
        <dbReference type="ARBA" id="ARBA00012513"/>
    </source>
</evidence>
<feature type="compositionally biased region" description="Low complexity" evidence="10">
    <location>
        <begin position="402"/>
        <end position="420"/>
    </location>
</feature>
<dbReference type="EC" id="2.7.11.1" evidence="1"/>
<proteinExistence type="predicted"/>
<evidence type="ECO:0000256" key="8">
    <source>
        <dbReference type="ARBA" id="ARBA00048679"/>
    </source>
</evidence>
<feature type="compositionally biased region" description="Low complexity" evidence="10">
    <location>
        <begin position="79"/>
        <end position="102"/>
    </location>
</feature>
<dbReference type="EMBL" id="CAMXCT020003190">
    <property type="protein sequence ID" value="CAL1156326.1"/>
    <property type="molecule type" value="Genomic_DNA"/>
</dbReference>
<dbReference type="EMBL" id="CAMXCT010003190">
    <property type="protein sequence ID" value="CAI4002951.1"/>
    <property type="molecule type" value="Genomic_DNA"/>
</dbReference>
<evidence type="ECO:0000256" key="9">
    <source>
        <dbReference type="PROSITE-ProRule" id="PRU10141"/>
    </source>
</evidence>
<evidence type="ECO:0000256" key="2">
    <source>
        <dbReference type="ARBA" id="ARBA00022527"/>
    </source>
</evidence>
<feature type="domain" description="Protein kinase" evidence="11">
    <location>
        <begin position="788"/>
        <end position="953"/>
    </location>
</feature>
<keyword evidence="4 9" id="KW-0547">Nucleotide-binding</keyword>
<protein>
    <recommendedName>
        <fullName evidence="1">non-specific serine/threonine protein kinase</fullName>
        <ecNumber evidence="1">2.7.11.1</ecNumber>
    </recommendedName>
</protein>
<feature type="compositionally biased region" description="Polar residues" evidence="10">
    <location>
        <begin position="308"/>
        <end position="317"/>
    </location>
</feature>
<dbReference type="EMBL" id="CAMXCT030003190">
    <property type="protein sequence ID" value="CAL4790263.1"/>
    <property type="molecule type" value="Genomic_DNA"/>
</dbReference>
<keyword evidence="3" id="KW-0808">Transferase</keyword>
<evidence type="ECO:0000313" key="12">
    <source>
        <dbReference type="EMBL" id="CAI4002951.1"/>
    </source>
</evidence>
<name>A0A9P1G7X4_9DINO</name>
<feature type="compositionally biased region" description="Polar residues" evidence="10">
    <location>
        <begin position="436"/>
        <end position="446"/>
    </location>
</feature>
<feature type="region of interest" description="Disordered" evidence="10">
    <location>
        <begin position="74"/>
        <end position="111"/>
    </location>
</feature>